<name>A0AAJ2H5J0_9HYPH</name>
<dbReference type="RefSeq" id="WP_310866943.1">
    <property type="nucleotide sequence ID" value="NZ_JAVLSF010001483.1"/>
</dbReference>
<proteinExistence type="predicted"/>
<protein>
    <submittedName>
        <fullName evidence="1">Uncharacterized protein</fullName>
    </submittedName>
</protein>
<gene>
    <name evidence="1" type="ORF">RJJ65_41445</name>
</gene>
<evidence type="ECO:0000313" key="2">
    <source>
        <dbReference type="Proteomes" id="UP001268610"/>
    </source>
</evidence>
<sequence length="63" mass="6583">ALISNNQVGFSSSISEAAVQLNLLADTNTQQIALQLNKLKSTTLPATVQLTSLTLLSGQKSTP</sequence>
<accession>A0AAJ2H5J0</accession>
<feature type="non-terminal residue" evidence="1">
    <location>
        <position position="1"/>
    </location>
</feature>
<evidence type="ECO:0000313" key="1">
    <source>
        <dbReference type="EMBL" id="MDR9779018.1"/>
    </source>
</evidence>
<dbReference type="Proteomes" id="UP001268610">
    <property type="component" value="Unassembled WGS sequence"/>
</dbReference>
<organism evidence="1 2">
    <name type="scientific">Rhizobium hidalgonense</name>
    <dbReference type="NCBI Taxonomy" id="1538159"/>
    <lineage>
        <taxon>Bacteria</taxon>
        <taxon>Pseudomonadati</taxon>
        <taxon>Pseudomonadota</taxon>
        <taxon>Alphaproteobacteria</taxon>
        <taxon>Hyphomicrobiales</taxon>
        <taxon>Rhizobiaceae</taxon>
        <taxon>Rhizobium/Agrobacterium group</taxon>
        <taxon>Rhizobium</taxon>
    </lineage>
</organism>
<dbReference type="AlphaFoldDB" id="A0AAJ2H5J0"/>
<reference evidence="1" key="1">
    <citation type="submission" date="2023-04" db="EMBL/GenBank/DDBJ databases">
        <title>Genomic characterization of faba bean (Vicia faba) microsymbionts in Mexican soils.</title>
        <authorList>
            <person name="Rivera Orduna F.N."/>
            <person name="Guevara-Luna J."/>
            <person name="Yan J."/>
            <person name="Arroyo-Herrera I."/>
            <person name="Li Y."/>
            <person name="Vasquez-Murrieta M.S."/>
            <person name="Wang E.T."/>
        </authorList>
    </citation>
    <scope>NUCLEOTIDE SEQUENCE</scope>
    <source>
        <strain evidence="1">CH26</strain>
    </source>
</reference>
<dbReference type="EMBL" id="JAVLSF010001483">
    <property type="protein sequence ID" value="MDR9779018.1"/>
    <property type="molecule type" value="Genomic_DNA"/>
</dbReference>
<comment type="caution">
    <text evidence="1">The sequence shown here is derived from an EMBL/GenBank/DDBJ whole genome shotgun (WGS) entry which is preliminary data.</text>
</comment>